<dbReference type="PANTHER" id="PTHR32328:SF0">
    <property type="entry name" value="L-SERYL-TRNA(SEC) SELENIUM TRANSFERASE"/>
    <property type="match status" value="1"/>
</dbReference>
<dbReference type="STRING" id="990371.SAMN05421813_11339"/>
<comment type="similarity">
    <text evidence="3">Belongs to the trans-sulfuration enzymes family.</text>
</comment>
<feature type="chain" id="PRO_5011467061" evidence="4">
    <location>
        <begin position="22"/>
        <end position="556"/>
    </location>
</feature>
<dbReference type="InterPro" id="IPR015424">
    <property type="entry name" value="PyrdxlP-dep_Trfase"/>
</dbReference>
<dbReference type="Gene3D" id="3.40.640.10">
    <property type="entry name" value="Type I PLP-dependent aspartate aminotransferase-like (Major domain)"/>
    <property type="match status" value="1"/>
</dbReference>
<keyword evidence="4" id="KW-0732">Signal</keyword>
<sequence>MNRRKLIKGLAMLPIAGAVISNENLIAAVPGTSEGSLMNSVKSDSEQNTTFTSFMDETNIFRSIGVEPVINCMGTFTIIGGSLERPAVREAMEAASHNFVQYDELADGIGQRLAELTGAEWGMVSAGCAAGLKHITAACVTGGNPEKLIRIPDLTGFDKSEVIIPGFSRNAYDHAIRNIGVKIVSVNTPEELEKAINSQTAMIYIRSTDTDTFTGQPLSLEEIARIAKPHKVPVLVDAAAENLTLPPVHLKRGATIVAYSGGKAICGPQCAGLMLGDKSILMSAWQASSPHHGPGRDNKVGREEMIGMMAAVEDWVKRDHAADWKRWLSWLDIIARRLSTVEGVKTEVIERTLLDNKSPVLKVSWDSSKLHFSGFDVAEELGRNKPRIAVWAEDENNGESFFNVTTGQMQAGEEKIVAERLYKVLSQKRSPKPGMTVPSTNLTGAWDVRVQFFSSSSQHSFTIVQDGNWISGSHRGDMDVMNLSGTIEGDQIKFSSSRRITGDHLEFLFKGTIKGDSMSGDIHLGEYRTAKFTATRNASKPARKKVMIPAGPPLAT</sequence>
<name>A0A1G9TIK2_9SPHI</name>
<evidence type="ECO:0000256" key="4">
    <source>
        <dbReference type="SAM" id="SignalP"/>
    </source>
</evidence>
<evidence type="ECO:0000256" key="2">
    <source>
        <dbReference type="ARBA" id="ARBA00022898"/>
    </source>
</evidence>
<dbReference type="SUPFAM" id="SSF53383">
    <property type="entry name" value="PLP-dependent transferases"/>
    <property type="match status" value="1"/>
</dbReference>
<dbReference type="InterPro" id="IPR000277">
    <property type="entry name" value="Cys/Met-Metab_PyrdxlP-dep_enz"/>
</dbReference>
<dbReference type="Pfam" id="PF01053">
    <property type="entry name" value="Cys_Met_Meta_PP"/>
    <property type="match status" value="1"/>
</dbReference>
<feature type="signal peptide" evidence="4">
    <location>
        <begin position="1"/>
        <end position="21"/>
    </location>
</feature>
<protein>
    <submittedName>
        <fullName evidence="5">Uncharacterized pyridoxal phosphate-dependent enzyme</fullName>
    </submittedName>
</protein>
<dbReference type="GO" id="GO:0019346">
    <property type="term" value="P:transsulfuration"/>
    <property type="evidence" value="ECO:0007669"/>
    <property type="project" value="InterPro"/>
</dbReference>
<dbReference type="EMBL" id="FNHH01000013">
    <property type="protein sequence ID" value="SDM47619.1"/>
    <property type="molecule type" value="Genomic_DNA"/>
</dbReference>
<reference evidence="6" key="1">
    <citation type="submission" date="2016-10" db="EMBL/GenBank/DDBJ databases">
        <authorList>
            <person name="Varghese N."/>
            <person name="Submissions S."/>
        </authorList>
    </citation>
    <scope>NUCLEOTIDE SEQUENCE [LARGE SCALE GENOMIC DNA]</scope>
    <source>
        <strain evidence="6">DSM 24536</strain>
    </source>
</reference>
<dbReference type="OrthoDB" id="9787096at2"/>
<evidence type="ECO:0000256" key="1">
    <source>
        <dbReference type="ARBA" id="ARBA00001933"/>
    </source>
</evidence>
<evidence type="ECO:0000256" key="3">
    <source>
        <dbReference type="RuleBase" id="RU362118"/>
    </source>
</evidence>
<dbReference type="PANTHER" id="PTHR32328">
    <property type="entry name" value="L-SERYL-TRNA(SEC) SELENIUM TRANSFERASE"/>
    <property type="match status" value="1"/>
</dbReference>
<dbReference type="Proteomes" id="UP000199226">
    <property type="component" value="Unassembled WGS sequence"/>
</dbReference>
<gene>
    <name evidence="5" type="ORF">SAMN05421813_11339</name>
</gene>
<evidence type="ECO:0000313" key="5">
    <source>
        <dbReference type="EMBL" id="SDM47619.1"/>
    </source>
</evidence>
<comment type="cofactor">
    <cofactor evidence="1 3">
        <name>pyridoxal 5'-phosphate</name>
        <dbReference type="ChEBI" id="CHEBI:597326"/>
    </cofactor>
</comment>
<organism evidence="5 6">
    <name type="scientific">Daejeonella rubra</name>
    <dbReference type="NCBI Taxonomy" id="990371"/>
    <lineage>
        <taxon>Bacteria</taxon>
        <taxon>Pseudomonadati</taxon>
        <taxon>Bacteroidota</taxon>
        <taxon>Sphingobacteriia</taxon>
        <taxon>Sphingobacteriales</taxon>
        <taxon>Sphingobacteriaceae</taxon>
        <taxon>Daejeonella</taxon>
    </lineage>
</organism>
<dbReference type="GO" id="GO:0030170">
    <property type="term" value="F:pyridoxal phosphate binding"/>
    <property type="evidence" value="ECO:0007669"/>
    <property type="project" value="InterPro"/>
</dbReference>
<dbReference type="GO" id="GO:0004125">
    <property type="term" value="F:L-seryl-tRNA(Sec) selenium transferase activity"/>
    <property type="evidence" value="ECO:0007669"/>
    <property type="project" value="TreeGrafter"/>
</dbReference>
<evidence type="ECO:0000313" key="6">
    <source>
        <dbReference type="Proteomes" id="UP000199226"/>
    </source>
</evidence>
<dbReference type="RefSeq" id="WP_090704624.1">
    <property type="nucleotide sequence ID" value="NZ_FNHH01000013.1"/>
</dbReference>
<proteinExistence type="inferred from homology"/>
<dbReference type="AlphaFoldDB" id="A0A1G9TIK2"/>
<keyword evidence="6" id="KW-1185">Reference proteome</keyword>
<accession>A0A1G9TIK2</accession>
<dbReference type="InterPro" id="IPR015421">
    <property type="entry name" value="PyrdxlP-dep_Trfase_major"/>
</dbReference>
<keyword evidence="2 3" id="KW-0663">Pyridoxal phosphate</keyword>